<dbReference type="AlphaFoldDB" id="A0A0B2BZ61"/>
<dbReference type="EMBL" id="JTDN01000001">
    <property type="protein sequence ID" value="KHL25292.1"/>
    <property type="molecule type" value="Genomic_DNA"/>
</dbReference>
<dbReference type="Pfam" id="PF07542">
    <property type="entry name" value="ATP12"/>
    <property type="match status" value="1"/>
</dbReference>
<dbReference type="RefSeq" id="WP_039093550.1">
    <property type="nucleotide sequence ID" value="NZ_JTDN01000001.1"/>
</dbReference>
<dbReference type="InterPro" id="IPR042272">
    <property type="entry name" value="ATP12_ATP_synth-F1-assembly_N"/>
</dbReference>
<dbReference type="InterPro" id="IPR011419">
    <property type="entry name" value="ATP12_ATP_synth-F1-assembly"/>
</dbReference>
<protein>
    <submittedName>
        <fullName evidence="4">Molecular chaperone</fullName>
    </submittedName>
</protein>
<dbReference type="Gene3D" id="3.30.2180.10">
    <property type="entry name" value="ATP12-like"/>
    <property type="match status" value="1"/>
</dbReference>
<dbReference type="Gene3D" id="1.10.3580.10">
    <property type="entry name" value="ATP12 ATPase"/>
    <property type="match status" value="1"/>
</dbReference>
<sequence length="229" mass="25164">MKRFWREVTLAEVAGGWQVLLDGRAVRTQGGTAQIVPGHALAEALAAEWAAQGEVVDPQSFPMRDLVDLALDHVAPDLAAHAAKLMRYAETDTLLYRADPDEPLHRRQLEEWEPLVQSVERRHGITFERVSGIIHRPQPAATLETLRHALLQQDAWRLAAIATLAPLAASLIVALNALEENAAAEHLFAAANLEEDWQTEQWGSDADAAQVRAAREAAFAAAMRLVRLA</sequence>
<keyword evidence="2" id="KW-0809">Transit peptide</keyword>
<evidence type="ECO:0000313" key="5">
    <source>
        <dbReference type="Proteomes" id="UP000030988"/>
    </source>
</evidence>
<dbReference type="Proteomes" id="UP000030988">
    <property type="component" value="Unassembled WGS sequence"/>
</dbReference>
<comment type="similarity">
    <text evidence="1">Belongs to the ATP12 family.</text>
</comment>
<keyword evidence="5" id="KW-1185">Reference proteome</keyword>
<dbReference type="OrthoDB" id="9797825at2"/>
<dbReference type="PANTHER" id="PTHR21013">
    <property type="entry name" value="ATP SYNTHASE MITOCHONDRIAL F1 COMPLEX ASSEMBLY FACTOR 2/ATP12 PROTEIN, MITOCHONDRIAL PRECURSOR"/>
    <property type="match status" value="1"/>
</dbReference>
<dbReference type="PANTHER" id="PTHR21013:SF10">
    <property type="entry name" value="ATP SYNTHASE MITOCHONDRIAL F1 COMPLEX ASSEMBLY FACTOR 2"/>
    <property type="match status" value="1"/>
</dbReference>
<dbReference type="STRING" id="1572751.PK98_00650"/>
<evidence type="ECO:0000256" key="1">
    <source>
        <dbReference type="ARBA" id="ARBA00008231"/>
    </source>
</evidence>
<evidence type="ECO:0000256" key="2">
    <source>
        <dbReference type="ARBA" id="ARBA00022946"/>
    </source>
</evidence>
<evidence type="ECO:0000256" key="3">
    <source>
        <dbReference type="ARBA" id="ARBA00023186"/>
    </source>
</evidence>
<evidence type="ECO:0000313" key="4">
    <source>
        <dbReference type="EMBL" id="KHL25292.1"/>
    </source>
</evidence>
<accession>A0A0B2BZ61</accession>
<organism evidence="4 5">
    <name type="scientific">Croceibacterium mercuriale</name>
    <dbReference type="NCBI Taxonomy" id="1572751"/>
    <lineage>
        <taxon>Bacteria</taxon>
        <taxon>Pseudomonadati</taxon>
        <taxon>Pseudomonadota</taxon>
        <taxon>Alphaproteobacteria</taxon>
        <taxon>Sphingomonadales</taxon>
        <taxon>Erythrobacteraceae</taxon>
        <taxon>Croceibacterium</taxon>
    </lineage>
</organism>
<comment type="caution">
    <text evidence="4">The sequence shown here is derived from an EMBL/GenBank/DDBJ whole genome shotgun (WGS) entry which is preliminary data.</text>
</comment>
<dbReference type="SUPFAM" id="SSF160909">
    <property type="entry name" value="ATP12-like"/>
    <property type="match status" value="1"/>
</dbReference>
<dbReference type="GO" id="GO:0043461">
    <property type="term" value="P:proton-transporting ATP synthase complex assembly"/>
    <property type="evidence" value="ECO:0007669"/>
    <property type="project" value="InterPro"/>
</dbReference>
<reference evidence="4 5" key="1">
    <citation type="submission" date="2014-11" db="EMBL/GenBank/DDBJ databases">
        <title>Draft genome sequence of Kirrobacter mercurialis.</title>
        <authorList>
            <person name="Coil D.A."/>
            <person name="Eisen J.A."/>
        </authorList>
    </citation>
    <scope>NUCLEOTIDE SEQUENCE [LARGE SCALE GENOMIC DNA]</scope>
    <source>
        <strain evidence="4 5">Coronado</strain>
    </source>
</reference>
<proteinExistence type="inferred from homology"/>
<keyword evidence="3" id="KW-0143">Chaperone</keyword>
<dbReference type="InterPro" id="IPR023335">
    <property type="entry name" value="ATP12_ortho_dom_sf"/>
</dbReference>
<name>A0A0B2BZ61_9SPHN</name>
<gene>
    <name evidence="4" type="ORF">PK98_00650</name>
</gene>